<gene>
    <name evidence="3" type="ORF">DGD08_07920</name>
</gene>
<dbReference type="OMA" id="IGCPKKA"/>
<dbReference type="InterPro" id="IPR001509">
    <property type="entry name" value="Epimerase_deHydtase"/>
</dbReference>
<evidence type="ECO:0000259" key="2">
    <source>
        <dbReference type="Pfam" id="PF01370"/>
    </source>
</evidence>
<dbReference type="PANTHER" id="PTHR43000">
    <property type="entry name" value="DTDP-D-GLUCOSE 4,6-DEHYDRATASE-RELATED"/>
    <property type="match status" value="1"/>
</dbReference>
<name>A0A3D4V7L5_9BACT</name>
<sequence>MSKTVLVTGGAGFIGSHVADRFVAEGWSVTILDDLSSGREENIPSAARFVRGDITSPEAATLVRDGRFDVMCHLAAQIDVRRSVLDPAYDATRNILGTLNLMEAIRTSGHATRTVFSSTGGALYGDFDPPPSAETFSKDPEAPYGIAKLSVEYYLAYYGRVHGLDTVALRYGNVYGPRQDPHGEAGVVAIFCNRLLDGRPLTVFGDGEQTRDYVYAGDVAAANFAAATGALPPRGRLDARAFNIGTGVETSVNTLAETLRAVSQASAPIEYAPARPGELARSALDTAKAQSVLGWKPAVSVRQGLENTYAFFAARRGGSATS</sequence>
<dbReference type="SUPFAM" id="SSF51735">
    <property type="entry name" value="NAD(P)-binding Rossmann-fold domains"/>
    <property type="match status" value="1"/>
</dbReference>
<accession>A0A3D4V7L5</accession>
<reference evidence="3 4" key="1">
    <citation type="journal article" date="2018" name="Nat. Biotechnol.">
        <title>A standardized bacterial taxonomy based on genome phylogeny substantially revises the tree of life.</title>
        <authorList>
            <person name="Parks D.H."/>
            <person name="Chuvochina M."/>
            <person name="Waite D.W."/>
            <person name="Rinke C."/>
            <person name="Skarshewski A."/>
            <person name="Chaumeil P.A."/>
            <person name="Hugenholtz P."/>
        </authorList>
    </citation>
    <scope>NUCLEOTIDE SEQUENCE [LARGE SCALE GENOMIC DNA]</scope>
    <source>
        <strain evidence="3">UBA8844</strain>
    </source>
</reference>
<proteinExistence type="inferred from homology"/>
<comment type="caution">
    <text evidence="3">The sequence shown here is derived from an EMBL/GenBank/DDBJ whole genome shotgun (WGS) entry which is preliminary data.</text>
</comment>
<evidence type="ECO:0000313" key="3">
    <source>
        <dbReference type="EMBL" id="HCT57126.1"/>
    </source>
</evidence>
<dbReference type="EMBL" id="DPIY01000007">
    <property type="protein sequence ID" value="HCT57126.1"/>
    <property type="molecule type" value="Genomic_DNA"/>
</dbReference>
<dbReference type="Gene3D" id="3.90.25.10">
    <property type="entry name" value="UDP-galactose 4-epimerase, domain 1"/>
    <property type="match status" value="1"/>
</dbReference>
<comment type="similarity">
    <text evidence="1">Belongs to the NAD(P)-dependent epimerase/dehydratase family.</text>
</comment>
<organism evidence="3 4">
    <name type="scientific">Gemmatimonas aurantiaca</name>
    <dbReference type="NCBI Taxonomy" id="173480"/>
    <lineage>
        <taxon>Bacteria</taxon>
        <taxon>Pseudomonadati</taxon>
        <taxon>Gemmatimonadota</taxon>
        <taxon>Gemmatimonadia</taxon>
        <taxon>Gemmatimonadales</taxon>
        <taxon>Gemmatimonadaceae</taxon>
        <taxon>Gemmatimonas</taxon>
    </lineage>
</organism>
<dbReference type="Proteomes" id="UP000264071">
    <property type="component" value="Unassembled WGS sequence"/>
</dbReference>
<dbReference type="AlphaFoldDB" id="A0A3D4V7L5"/>
<evidence type="ECO:0000313" key="4">
    <source>
        <dbReference type="Proteomes" id="UP000264071"/>
    </source>
</evidence>
<dbReference type="Pfam" id="PF01370">
    <property type="entry name" value="Epimerase"/>
    <property type="match status" value="1"/>
</dbReference>
<feature type="domain" description="NAD-dependent epimerase/dehydratase" evidence="2">
    <location>
        <begin position="5"/>
        <end position="229"/>
    </location>
</feature>
<dbReference type="Gene3D" id="3.40.50.720">
    <property type="entry name" value="NAD(P)-binding Rossmann-like Domain"/>
    <property type="match status" value="1"/>
</dbReference>
<protein>
    <submittedName>
        <fullName evidence="3">UDP-glucose 4-epimerase</fullName>
    </submittedName>
</protein>
<dbReference type="InterPro" id="IPR036291">
    <property type="entry name" value="NAD(P)-bd_dom_sf"/>
</dbReference>
<evidence type="ECO:0000256" key="1">
    <source>
        <dbReference type="ARBA" id="ARBA00007637"/>
    </source>
</evidence>